<dbReference type="PANTHER" id="PTHR33802">
    <property type="entry name" value="SI:CH211-161H7.5-RELATED"/>
    <property type="match status" value="1"/>
</dbReference>
<feature type="transmembrane region" description="Helical" evidence="1">
    <location>
        <begin position="139"/>
        <end position="161"/>
    </location>
</feature>
<feature type="transmembrane region" description="Helical" evidence="1">
    <location>
        <begin position="167"/>
        <end position="192"/>
    </location>
</feature>
<protein>
    <recommendedName>
        <fullName evidence="4">Tryptophan-rich sensory protein</fullName>
    </recommendedName>
</protein>
<evidence type="ECO:0000313" key="3">
    <source>
        <dbReference type="Proteomes" id="UP001484239"/>
    </source>
</evidence>
<evidence type="ECO:0000313" key="2">
    <source>
        <dbReference type="EMBL" id="MEK9500280.1"/>
    </source>
</evidence>
<feature type="transmembrane region" description="Helical" evidence="1">
    <location>
        <begin position="108"/>
        <end position="127"/>
    </location>
</feature>
<reference evidence="2 3" key="1">
    <citation type="submission" date="2024-02" db="EMBL/GenBank/DDBJ databases">
        <title>A novel Gemmatimonadota bacterium.</title>
        <authorList>
            <person name="Du Z.-J."/>
            <person name="Ye Y.-Q."/>
        </authorList>
    </citation>
    <scope>NUCLEOTIDE SEQUENCE [LARGE SCALE GENOMIC DNA]</scope>
    <source>
        <strain evidence="2 3">DH-20</strain>
    </source>
</reference>
<dbReference type="EMBL" id="JBBHLI010000002">
    <property type="protein sequence ID" value="MEK9500280.1"/>
    <property type="molecule type" value="Genomic_DNA"/>
</dbReference>
<name>A0ABU9E6B1_9BACT</name>
<dbReference type="PANTHER" id="PTHR33802:SF1">
    <property type="entry name" value="XK-RELATED PROTEIN"/>
    <property type="match status" value="1"/>
</dbReference>
<gene>
    <name evidence="2" type="ORF">WI372_04765</name>
</gene>
<keyword evidence="1" id="KW-0812">Transmembrane</keyword>
<dbReference type="Gene3D" id="1.20.1260.100">
    <property type="entry name" value="TspO/MBR protein"/>
    <property type="match status" value="1"/>
</dbReference>
<comment type="caution">
    <text evidence="2">The sequence shown here is derived from an EMBL/GenBank/DDBJ whole genome shotgun (WGS) entry which is preliminary data.</text>
</comment>
<organism evidence="2 3">
    <name type="scientific">Gaopeijia maritima</name>
    <dbReference type="NCBI Taxonomy" id="3119007"/>
    <lineage>
        <taxon>Bacteria</taxon>
        <taxon>Pseudomonadati</taxon>
        <taxon>Gemmatimonadota</taxon>
        <taxon>Longimicrobiia</taxon>
        <taxon>Gaopeijiales</taxon>
        <taxon>Gaopeijiaceae</taxon>
        <taxon>Gaopeijia</taxon>
    </lineage>
</organism>
<evidence type="ECO:0008006" key="4">
    <source>
        <dbReference type="Google" id="ProtNLM"/>
    </source>
</evidence>
<keyword evidence="1" id="KW-1133">Transmembrane helix</keyword>
<proteinExistence type="predicted"/>
<keyword evidence="3" id="KW-1185">Reference proteome</keyword>
<dbReference type="Proteomes" id="UP001484239">
    <property type="component" value="Unassembled WGS sequence"/>
</dbReference>
<dbReference type="RefSeq" id="WP_405284917.1">
    <property type="nucleotide sequence ID" value="NZ_CP144380.1"/>
</dbReference>
<sequence>MNTRSWSIVHLVLTIALVVWSGLTNSGLVFEQSVGEISDQTRNAFTPASWAFAIWGLIYAALIVMGLFGVRRAFGSARSDAFVQQLGAPFAVAQLVCMAWLAAWLTGAFTLSMVLMTALLASLYLCVCRLDMERWDAPWPIIAFVWWPMSAYFGWITAAWLANLSAWLVALGSSLPTSAGWAIALAVVLTLVHLTLIHSRNMREASMVAVWALVAVGARHWDAPMESPVFLATTACAATLLIAAGAHARRNFTWPPREGAPSSF</sequence>
<dbReference type="InterPro" id="IPR038330">
    <property type="entry name" value="TspO/MBR-related_sf"/>
</dbReference>
<keyword evidence="1" id="KW-0472">Membrane</keyword>
<accession>A0ABU9E6B1</accession>
<evidence type="ECO:0000256" key="1">
    <source>
        <dbReference type="SAM" id="Phobius"/>
    </source>
</evidence>
<feature type="transmembrane region" description="Helical" evidence="1">
    <location>
        <begin position="82"/>
        <end position="102"/>
    </location>
</feature>
<feature type="transmembrane region" description="Helical" evidence="1">
    <location>
        <begin position="50"/>
        <end position="70"/>
    </location>
</feature>